<reference evidence="2 3" key="1">
    <citation type="submission" date="2017-07" db="EMBL/GenBank/DDBJ databases">
        <title>Mechanisms for carbon and nitrogen cycling indicate functional differentiation within the Candidate Phyla Radiation.</title>
        <authorList>
            <person name="Danczak R.E."/>
            <person name="Johnston M.D."/>
            <person name="Kenah C."/>
            <person name="Slattery M."/>
            <person name="Wrighton K.C."/>
            <person name="Wilkins M.J."/>
        </authorList>
    </citation>
    <scope>NUCLEOTIDE SEQUENCE [LARGE SCALE GENOMIC DNA]</scope>
    <source>
        <strain evidence="2">Gr01-1014_77</strain>
    </source>
</reference>
<evidence type="ECO:0000256" key="1">
    <source>
        <dbReference type="SAM" id="Phobius"/>
    </source>
</evidence>
<feature type="transmembrane region" description="Helical" evidence="1">
    <location>
        <begin position="124"/>
        <end position="143"/>
    </location>
</feature>
<dbReference type="InterPro" id="IPR007404">
    <property type="entry name" value="YdjM-like"/>
</dbReference>
<evidence type="ECO:0008006" key="4">
    <source>
        <dbReference type="Google" id="ProtNLM"/>
    </source>
</evidence>
<evidence type="ECO:0000313" key="3">
    <source>
        <dbReference type="Proteomes" id="UP000319613"/>
    </source>
</evidence>
<sequence>MTTATHVALGLIIGKVTNNYGLAIALSVGPDVDHFISYAKHGILFSPTKLLKATTDAEDPWGDQKSFLHNVFVWLGISIIAIAINQRIGLIISIAYLGHLVLDALDNSLFYPFYPKKFCIKGPIVYNSLNEYVFLFILLLIYISI</sequence>
<proteinExistence type="predicted"/>
<dbReference type="Proteomes" id="UP000319613">
    <property type="component" value="Unassembled WGS sequence"/>
</dbReference>
<comment type="caution">
    <text evidence="2">The sequence shown here is derived from an EMBL/GenBank/DDBJ whole genome shotgun (WGS) entry which is preliminary data.</text>
</comment>
<dbReference type="AlphaFoldDB" id="A0A554JDJ2"/>
<name>A0A554JDJ2_9BACT</name>
<keyword evidence="1" id="KW-0472">Membrane</keyword>
<organism evidence="2 3">
    <name type="scientific">Candidatus Doudnabacteria bacterium Gr01-1014_77</name>
    <dbReference type="NCBI Taxonomy" id="2017133"/>
    <lineage>
        <taxon>Bacteria</taxon>
        <taxon>Candidatus Doudnaibacteriota</taxon>
    </lineage>
</organism>
<keyword evidence="1" id="KW-0812">Transmembrane</keyword>
<gene>
    <name evidence="2" type="ORF">G01um101477_116</name>
</gene>
<accession>A0A554JDJ2</accession>
<dbReference type="EMBL" id="VMFF01000007">
    <property type="protein sequence ID" value="TSC66361.1"/>
    <property type="molecule type" value="Genomic_DNA"/>
</dbReference>
<keyword evidence="1" id="KW-1133">Transmembrane helix</keyword>
<protein>
    <recommendedName>
        <fullName evidence="4">Membrane-bound metal-dependent hydrolase</fullName>
    </recommendedName>
</protein>
<evidence type="ECO:0000313" key="2">
    <source>
        <dbReference type="EMBL" id="TSC66361.1"/>
    </source>
</evidence>
<dbReference type="Pfam" id="PF04307">
    <property type="entry name" value="YdjM"/>
    <property type="match status" value="1"/>
</dbReference>
<feature type="transmembrane region" description="Helical" evidence="1">
    <location>
        <begin position="67"/>
        <end position="84"/>
    </location>
</feature>